<name>W8B636_CERCA</name>
<feature type="region of interest" description="Disordered" evidence="2">
    <location>
        <begin position="754"/>
        <end position="784"/>
    </location>
</feature>
<dbReference type="PROSITE" id="PS50853">
    <property type="entry name" value="FN3"/>
    <property type="match status" value="3"/>
</dbReference>
<dbReference type="InterPro" id="IPR003961">
    <property type="entry name" value="FN3_dom"/>
</dbReference>
<feature type="region of interest" description="Disordered" evidence="2">
    <location>
        <begin position="127"/>
        <end position="151"/>
    </location>
</feature>
<dbReference type="OrthoDB" id="6022609at2759"/>
<dbReference type="GO" id="GO:0005178">
    <property type="term" value="F:integrin binding"/>
    <property type="evidence" value="ECO:0007669"/>
    <property type="project" value="TreeGrafter"/>
</dbReference>
<feature type="compositionally biased region" description="Basic and acidic residues" evidence="2">
    <location>
        <begin position="756"/>
        <end position="769"/>
    </location>
</feature>
<dbReference type="PANTHER" id="PTHR11348:SF34">
    <property type="entry name" value="EPIDERMAL CELL SURFACE RECEPTOR-RELATED"/>
    <property type="match status" value="1"/>
</dbReference>
<feature type="compositionally biased region" description="Polar residues" evidence="2">
    <location>
        <begin position="770"/>
        <end position="784"/>
    </location>
</feature>
<dbReference type="SUPFAM" id="SSF57603">
    <property type="entry name" value="FnI-like domain"/>
    <property type="match status" value="1"/>
</dbReference>
<dbReference type="PROSITE" id="PS01208">
    <property type="entry name" value="VWFC_1"/>
    <property type="match status" value="1"/>
</dbReference>
<evidence type="ECO:0000256" key="1">
    <source>
        <dbReference type="ARBA" id="ARBA00022729"/>
    </source>
</evidence>
<feature type="region of interest" description="Disordered" evidence="2">
    <location>
        <begin position="370"/>
        <end position="432"/>
    </location>
</feature>
<dbReference type="SMART" id="SM00060">
    <property type="entry name" value="FN3"/>
    <property type="match status" value="3"/>
</dbReference>
<keyword evidence="3" id="KW-0812">Transmembrane</keyword>
<evidence type="ECO:0000259" key="4">
    <source>
        <dbReference type="PROSITE" id="PS50184"/>
    </source>
</evidence>
<gene>
    <name evidence="6" type="primary">SAS</name>
</gene>
<feature type="transmembrane region" description="Helical" evidence="3">
    <location>
        <begin position="1932"/>
        <end position="1957"/>
    </location>
</feature>
<accession>W8B636</accession>
<feature type="compositionally biased region" description="Polar residues" evidence="2">
    <location>
        <begin position="1444"/>
        <end position="1455"/>
    </location>
</feature>
<dbReference type="EMBL" id="GAMC01017769">
    <property type="protein sequence ID" value="JAB88786.1"/>
    <property type="molecule type" value="mRNA"/>
</dbReference>
<dbReference type="Gene3D" id="2.60.40.10">
    <property type="entry name" value="Immunoglobulins"/>
    <property type="match status" value="3"/>
</dbReference>
<feature type="domain" description="Fibronectin type-III" evidence="5">
    <location>
        <begin position="1581"/>
        <end position="1684"/>
    </location>
</feature>
<keyword evidence="1" id="KW-0732">Signal</keyword>
<feature type="region of interest" description="Disordered" evidence="2">
    <location>
        <begin position="554"/>
        <end position="579"/>
    </location>
</feature>
<dbReference type="SUPFAM" id="SSF49265">
    <property type="entry name" value="Fibronectin type III"/>
    <property type="match status" value="1"/>
</dbReference>
<dbReference type="InterPro" id="IPR036116">
    <property type="entry name" value="FN3_sf"/>
</dbReference>
<proteinExistence type="evidence at transcript level"/>
<dbReference type="FunFam" id="2.60.40.10:FF:002400">
    <property type="entry name" value="Stranded at second, isoform C"/>
    <property type="match status" value="1"/>
</dbReference>
<evidence type="ECO:0000256" key="3">
    <source>
        <dbReference type="SAM" id="Phobius"/>
    </source>
</evidence>
<feature type="region of interest" description="Disordered" evidence="2">
    <location>
        <begin position="336"/>
        <end position="356"/>
    </location>
</feature>
<feature type="compositionally biased region" description="Pro residues" evidence="2">
    <location>
        <begin position="1381"/>
        <end position="1398"/>
    </location>
</feature>
<dbReference type="GO" id="GO:0045597">
    <property type="term" value="P:positive regulation of cell differentiation"/>
    <property type="evidence" value="ECO:0007669"/>
    <property type="project" value="TreeGrafter"/>
</dbReference>
<dbReference type="InterPro" id="IPR050941">
    <property type="entry name" value="CCN"/>
</dbReference>
<feature type="region of interest" description="Disordered" evidence="2">
    <location>
        <begin position="647"/>
        <end position="702"/>
    </location>
</feature>
<feature type="compositionally biased region" description="Basic and acidic residues" evidence="2">
    <location>
        <begin position="667"/>
        <end position="677"/>
    </location>
</feature>
<feature type="domain" description="Fibronectin type-III" evidence="5">
    <location>
        <begin position="1811"/>
        <end position="1907"/>
    </location>
</feature>
<feature type="compositionally biased region" description="Basic and acidic residues" evidence="2">
    <location>
        <begin position="1216"/>
        <end position="1233"/>
    </location>
</feature>
<feature type="region of interest" description="Disordered" evidence="2">
    <location>
        <begin position="1376"/>
        <end position="1402"/>
    </location>
</feature>
<feature type="compositionally biased region" description="Basic and acidic residues" evidence="2">
    <location>
        <begin position="404"/>
        <end position="432"/>
    </location>
</feature>
<dbReference type="PANTHER" id="PTHR11348">
    <property type="entry name" value="CONNECTIVE TISSUE GROWTH FACTOR-RELATED"/>
    <property type="match status" value="1"/>
</dbReference>
<dbReference type="SMART" id="SM00214">
    <property type="entry name" value="VWC"/>
    <property type="match status" value="3"/>
</dbReference>
<feature type="domain" description="Fibronectin type-III" evidence="5">
    <location>
        <begin position="1706"/>
        <end position="1805"/>
    </location>
</feature>
<protein>
    <submittedName>
        <fullName evidence="6">Putative epidermal cell surface receptor</fullName>
    </submittedName>
</protein>
<sequence>MHTLHAKRRKCATMPTTTAARATTRHSPLLLIGSVCALLLFTAQMAKAQDLQSLNDANVHIAATTTTPTPANSDAAIVTTIPDDEATTTLPAIIIANGASALNASSSTVENAIKTATVDAVEASTGAVLSDSSTTSTSSTPAVPITTPSTALHDDDAQSLLTTTEAAALAAVTSAVAAADEGSNVAHKLDVVDSSLSSTTTPATEAPLPAAETTLSGQHDDAAAPSTAITNNSAPAPPYALPVTTIEPIATTEPTTTPTGERQAKEHKEHVVDSETLQTITTTTSPTSGTPLESEPIIVPHVLAEHAQHIIEEEKAEHNHNHTHLTKDEAEHIQHIHGHHGHEHIHGHEHEHDHAHEPGHEYAHVHIEEDEHERGHDHEHDHHHIDEEHSTDHVISSTSNDIFAEGKEPSKPLESHDVESVKSVEGENDTHSAEKIATPAEVLINQISHEFEEDKDLNNFRHPATLITASNSDESMMAAMMAAAMQKENESDTTATEAQHEEDPYHAHILSEQHDRLAEQEDFKLIAEDMNSTSEAPNAYLIATSAKTTDVANEKPLSSEESRSVVAPVSALNESNTANEERGRAMNIVHEQNGEVMPNATTKSSSIEEEPVVVPIAIEGQSPEQQHEHIHTDDHEHMHEHMVVQTTTPTTPTTTLKTESMESNNNDESHNHHHEEQSSTPFPQHFFYHGEGRSVGDSISAENDDVPLNYHYHNFVTTERDGSNNNNKSLPQKSGALIDLSDISMDDDDQMVMTHKTHEQHQHGQHLEHNPNNQSNSEDQPQQQNEEMLKITEVTSAAVGAVAMHQDCTGSDDKMYKNGETMNRGCDERCTCNRGEWICEPRCMGNTFKLVGGAPHMDLSQQQHCQQVAIDECCATMECGLLPTMSAPELNAEGGLNGASAQAARPDCQHNGNVYKFRERLEIGCEEICHCDEGGIMNCKPRCPERNHTRLDKCVYVKDPKDVCCQLELCDVTLDDHEQTPSPPTAQNSITDDQYGTEEARDISGGHESADCEYKGQHYHDGQQFHDGCEQLCICTLEGVHCAKLQCPSTFGLDLMNPHCLRWEPEPADFEPKAPNCCPEKMRCVDNGTCSYQGLTFDNWSPIPTNLTGCEQHCYCENGKVECRPACPPVLALPPPDLPCHPAQARILPIPDDECCKHWACAPLTPKLSSGSDAETSSTMSPPPMHAFNTEGIHNPSAPTSTEEPNNTGSMTTHASNDKNDIYPSKGHEKPARPGDAFYPTIDGKPPKSASPFGDLRPEKHDKHEKFIKKPVIVKPQQNEVKYDVHEPQDEQDTMPPGFIPLHLGRPGGPGAVNYNPHLPTAGHPGPYGFYNPAQPPKDHFDPYNPYEPYDISPNGIAQGKPPAPTSQSDLFNILGAGPPAAHPPGVAPAGGGPPGPPSGFKGPANLSPHVRIEHILQHLQHTPVQSAYIGGHGHGNESGANGVPQQQLLHHSQPGQSPLHAQYVPIVHSGLPPPPPPHGIAIVDGQPVAYGGFPVVPGLGQPPHVPHVHPANVNTNNNSNLLPHQQLQEQSASSSTNFEATTSAAGLTAQSTEHAVLPAIIGTAPHHHLSQKGFNNLQSGIEVLNLQAIDPRTIRIIFTVPPTYVNLHGRVELRYTNGPGNDTTTWEQQIFAPPEDLIATSQMEFDLPGLEPNSLYKVKITLILRDLNAQPSSPILTVTTPADRTITPPPHISDYRPDFKDVFKNIDDPELNVSETNSTWLQLTWKKIVDEQLEYVDGIQLRYKELTGQIYSSTPLVHRSLTSYTIENLQPDTGYEIGLFYIPLAGHGGELLAGHMIKVRTAPKVDVYNFDVMVNVTKVKSQSVEVSWNGVPYPEDKYVNIYRAIYQSDAGKEDSSVFKVAKRDSTTGTLIMDLKPGTKYHLWLEMYLTNGNIKKSNVVNFMTKPSGPATPGKTGKLLTASAGGDQPVGDYYGPLVVVSVVAALAIMSTIVLLLILTRRRVHQTASITPPRKSDAAYDNPSYKVEIQQETMNL</sequence>
<dbReference type="InterPro" id="IPR013783">
    <property type="entry name" value="Ig-like_fold"/>
</dbReference>
<feature type="compositionally biased region" description="Basic and acidic residues" evidence="2">
    <location>
        <begin position="370"/>
        <end position="392"/>
    </location>
</feature>
<organism evidence="6">
    <name type="scientific">Ceratitis capitata</name>
    <name type="common">Mediterranean fruit fly</name>
    <name type="synonym">Tephritis capitata</name>
    <dbReference type="NCBI Taxonomy" id="7213"/>
    <lineage>
        <taxon>Eukaryota</taxon>
        <taxon>Metazoa</taxon>
        <taxon>Ecdysozoa</taxon>
        <taxon>Arthropoda</taxon>
        <taxon>Hexapoda</taxon>
        <taxon>Insecta</taxon>
        <taxon>Pterygota</taxon>
        <taxon>Neoptera</taxon>
        <taxon>Endopterygota</taxon>
        <taxon>Diptera</taxon>
        <taxon>Brachycera</taxon>
        <taxon>Muscomorpha</taxon>
        <taxon>Tephritoidea</taxon>
        <taxon>Tephritidae</taxon>
        <taxon>Ceratitis</taxon>
        <taxon>Ceratitis</taxon>
    </lineage>
</organism>
<dbReference type="InterPro" id="IPR001007">
    <property type="entry name" value="VWF_dom"/>
</dbReference>
<feature type="compositionally biased region" description="Polar residues" evidence="2">
    <location>
        <begin position="1197"/>
        <end position="1215"/>
    </location>
</feature>
<evidence type="ECO:0000259" key="5">
    <source>
        <dbReference type="PROSITE" id="PS50853"/>
    </source>
</evidence>
<feature type="domain" description="VWFC" evidence="4">
    <location>
        <begin position="1088"/>
        <end position="1162"/>
    </location>
</feature>
<dbReference type="PROSITE" id="PS50184">
    <property type="entry name" value="VWFC_2"/>
    <property type="match status" value="1"/>
</dbReference>
<feature type="compositionally biased region" description="Low complexity" evidence="2">
    <location>
        <begin position="130"/>
        <end position="150"/>
    </location>
</feature>
<dbReference type="GO" id="GO:0005615">
    <property type="term" value="C:extracellular space"/>
    <property type="evidence" value="ECO:0007669"/>
    <property type="project" value="TreeGrafter"/>
</dbReference>
<feature type="compositionally biased region" description="Low complexity" evidence="2">
    <location>
        <begin position="274"/>
        <end position="293"/>
    </location>
</feature>
<dbReference type="GO" id="GO:0007155">
    <property type="term" value="P:cell adhesion"/>
    <property type="evidence" value="ECO:0007669"/>
    <property type="project" value="TreeGrafter"/>
</dbReference>
<reference evidence="6" key="2">
    <citation type="journal article" date="2014" name="BMC Genomics">
        <title>A genomic perspective to assessing quality of mass-reared SIT flies used in Mediterranean fruit fly (Ceratitis capitata) eradication in California.</title>
        <authorList>
            <person name="Calla B."/>
            <person name="Hall B."/>
            <person name="Hou S."/>
            <person name="Geib S.M."/>
        </authorList>
    </citation>
    <scope>NUCLEOTIDE SEQUENCE</scope>
</reference>
<evidence type="ECO:0000313" key="6">
    <source>
        <dbReference type="EMBL" id="JAB88786.1"/>
    </source>
</evidence>
<keyword evidence="3" id="KW-0472">Membrane</keyword>
<feature type="region of interest" description="Disordered" evidence="2">
    <location>
        <begin position="251"/>
        <end position="293"/>
    </location>
</feature>
<dbReference type="Pfam" id="PF00041">
    <property type="entry name" value="fn3"/>
    <property type="match status" value="1"/>
</dbReference>
<feature type="region of interest" description="Disordered" evidence="2">
    <location>
        <begin position="1167"/>
        <end position="1259"/>
    </location>
</feature>
<dbReference type="CDD" id="cd00063">
    <property type="entry name" value="FN3"/>
    <property type="match status" value="2"/>
</dbReference>
<feature type="region of interest" description="Disordered" evidence="2">
    <location>
        <begin position="1433"/>
        <end position="1455"/>
    </location>
</feature>
<feature type="compositionally biased region" description="Basic and acidic residues" evidence="2">
    <location>
        <begin position="262"/>
        <end position="273"/>
    </location>
</feature>
<reference evidence="6" key="1">
    <citation type="submission" date="2013-07" db="EMBL/GenBank/DDBJ databases">
        <authorList>
            <person name="Geib S."/>
        </authorList>
    </citation>
    <scope>NUCLEOTIDE SEQUENCE</scope>
</reference>
<feature type="compositionally biased region" description="Basic and acidic residues" evidence="2">
    <location>
        <begin position="344"/>
        <end position="356"/>
    </location>
</feature>
<evidence type="ECO:0000256" key="2">
    <source>
        <dbReference type="SAM" id="MobiDB-lite"/>
    </source>
</evidence>
<keyword evidence="6" id="KW-0675">Receptor</keyword>
<feature type="compositionally biased region" description="Polar residues" evidence="2">
    <location>
        <begin position="1167"/>
        <end position="1180"/>
    </location>
</feature>
<keyword evidence="3" id="KW-1133">Transmembrane helix</keyword>
<dbReference type="FunFam" id="2.60.40.10:FF:001574">
    <property type="entry name" value="Blast:Putative epidermal cell surface receptor"/>
    <property type="match status" value="1"/>
</dbReference>